<keyword evidence="13" id="KW-1185">Reference proteome</keyword>
<protein>
    <submittedName>
        <fullName evidence="12">Glutamate receptor ionotropic, kainate 4</fullName>
    </submittedName>
</protein>
<evidence type="ECO:0000256" key="7">
    <source>
        <dbReference type="ARBA" id="ARBA00023170"/>
    </source>
</evidence>
<evidence type="ECO:0000313" key="12">
    <source>
        <dbReference type="EMBL" id="KAG0712105.1"/>
    </source>
</evidence>
<accession>A0A8J4XR02</accession>
<dbReference type="OrthoDB" id="6349620at2759"/>
<dbReference type="EMBL" id="JACEEZ010022712">
    <property type="protein sequence ID" value="KAG0712105.1"/>
    <property type="molecule type" value="Genomic_DNA"/>
</dbReference>
<feature type="transmembrane region" description="Helical" evidence="10">
    <location>
        <begin position="548"/>
        <end position="568"/>
    </location>
</feature>
<dbReference type="AlphaFoldDB" id="A0A8J4XR02"/>
<comment type="similarity">
    <text evidence="2">Belongs to the glutamate-gated ion channel (TC 1.A.10.1) family.</text>
</comment>
<evidence type="ECO:0000256" key="5">
    <source>
        <dbReference type="ARBA" id="ARBA00022989"/>
    </source>
</evidence>
<keyword evidence="4 10" id="KW-0812">Transmembrane</keyword>
<dbReference type="GO" id="GO:0050906">
    <property type="term" value="P:detection of stimulus involved in sensory perception"/>
    <property type="evidence" value="ECO:0007669"/>
    <property type="project" value="UniProtKB-ARBA"/>
</dbReference>
<feature type="transmembrane region" description="Helical" evidence="10">
    <location>
        <begin position="805"/>
        <end position="825"/>
    </location>
</feature>
<evidence type="ECO:0000313" key="13">
    <source>
        <dbReference type="Proteomes" id="UP000770661"/>
    </source>
</evidence>
<sequence length="837" mass="92952">MLQRRHVKLMTPATPLKVKKTGGARGLARSHRVLISGTSVWLQLHRGLVGQSVPALPRTPWQRVFLALSLPCCLVITTAYTSNLVGILSSPAYPRRLSTLRDLADSHFRLAKDDIRDYTGKLIKNPPNSLYCKGDLFPGSEAVVGVMLAGTHALVEHTYFARLWLQSYPEAPSWYIMREPLMTGALQCYFRRHTPWKYKFDDSFRRLVEGGLFQQWAKLVLVRAAVAASGSQLHDRQLQVLGEVVSGPARGRPLTLHLDAALPADVQQAVLEVEAVRLAPRLTMSLSLNHSHEHLSRQEAATASLPRGATSSSSMLHVVLGFTPQPELLQALWLHCKPRNLLLLNMGSTLGAEVLRAEALSGVEKLALIGHLPAEAEQDPDALGVYTVLPFSSSGVQLLGPWRRESFSRWEALFPDRFPSFEGYTFHLATWMNDYPYLYRKNKTSSQGTGITIKVLDSLSVLLNFSYTLTVEPPELVFAGKVNGSWAGTLGMVYRKEKNFTVNMFYVTLERWKDFDPSTYWLFLNIDAFLLAPQPFPMSTNLLRPFTFGVWATVVTSLAVAMSSCLVLEKTGGARGLARPSGTSVWLQLHRGLVGQSVPALPRAPWQRVFLALWLPCCLVITTAYTSNLVGILSSPAYPRRLSTLRDLADSHLRLAKVEFGDYTGSLIKNPPNSLYRKGDLFPGSEAAVGAMLAGTHALVEFTYIGRQWLKSYPEAPSWYILREPLLTGSMHCYFRRHTPWKHKFDDSFRGLVEGGLLQQWAKEEMTQLNDRGGKGSGQAVGSDPRRGSGDGPAPPLTLLHLQGAFYVLGIVWVAGGGVLMMEILTHRHQTSRGRYS</sequence>
<comment type="subcellular location">
    <subcellularLocation>
        <location evidence="1">Cell membrane</location>
        <topology evidence="1">Multi-pass membrane protein</topology>
    </subcellularLocation>
</comment>
<dbReference type="GO" id="GO:0005886">
    <property type="term" value="C:plasma membrane"/>
    <property type="evidence" value="ECO:0007669"/>
    <property type="project" value="UniProtKB-SubCell"/>
</dbReference>
<evidence type="ECO:0000256" key="10">
    <source>
        <dbReference type="SAM" id="Phobius"/>
    </source>
</evidence>
<dbReference type="Proteomes" id="UP000770661">
    <property type="component" value="Unassembled WGS sequence"/>
</dbReference>
<keyword evidence="8" id="KW-0325">Glycoprotein</keyword>
<comment type="caution">
    <text evidence="12">The sequence shown here is derived from an EMBL/GenBank/DDBJ whole genome shotgun (WGS) entry which is preliminary data.</text>
</comment>
<evidence type="ECO:0000256" key="3">
    <source>
        <dbReference type="ARBA" id="ARBA00022475"/>
    </source>
</evidence>
<evidence type="ECO:0000259" key="11">
    <source>
        <dbReference type="Pfam" id="PF00060"/>
    </source>
</evidence>
<dbReference type="PANTHER" id="PTHR42643:SF24">
    <property type="entry name" value="IONOTROPIC RECEPTOR 60A"/>
    <property type="match status" value="1"/>
</dbReference>
<reference evidence="12" key="1">
    <citation type="submission" date="2020-07" db="EMBL/GenBank/DDBJ databases">
        <title>The High-quality genome of the commercially important snow crab, Chionoecetes opilio.</title>
        <authorList>
            <person name="Jeong J.-H."/>
            <person name="Ryu S."/>
        </authorList>
    </citation>
    <scope>NUCLEOTIDE SEQUENCE</scope>
    <source>
        <strain evidence="12">MADBK_172401_WGS</strain>
        <tissue evidence="12">Digestive gland</tissue>
    </source>
</reference>
<feature type="region of interest" description="Disordered" evidence="9">
    <location>
        <begin position="768"/>
        <end position="794"/>
    </location>
</feature>
<name>A0A8J4XR02_CHIOP</name>
<evidence type="ECO:0000256" key="9">
    <source>
        <dbReference type="SAM" id="MobiDB-lite"/>
    </source>
</evidence>
<keyword evidence="6 10" id="KW-0472">Membrane</keyword>
<keyword evidence="7 12" id="KW-0675">Receptor</keyword>
<feature type="transmembrane region" description="Helical" evidence="10">
    <location>
        <begin position="64"/>
        <end position="88"/>
    </location>
</feature>
<evidence type="ECO:0000256" key="6">
    <source>
        <dbReference type="ARBA" id="ARBA00023136"/>
    </source>
</evidence>
<evidence type="ECO:0000256" key="2">
    <source>
        <dbReference type="ARBA" id="ARBA00008685"/>
    </source>
</evidence>
<dbReference type="PANTHER" id="PTHR42643">
    <property type="entry name" value="IONOTROPIC RECEPTOR 20A-RELATED"/>
    <property type="match status" value="1"/>
</dbReference>
<feature type="transmembrane region" description="Helical" evidence="10">
    <location>
        <begin position="609"/>
        <end position="633"/>
    </location>
</feature>
<dbReference type="GO" id="GO:0015276">
    <property type="term" value="F:ligand-gated monoatomic ion channel activity"/>
    <property type="evidence" value="ECO:0007669"/>
    <property type="project" value="InterPro"/>
</dbReference>
<dbReference type="Gene3D" id="3.40.190.10">
    <property type="entry name" value="Periplasmic binding protein-like II"/>
    <property type="match status" value="1"/>
</dbReference>
<keyword evidence="5 10" id="KW-1133">Transmembrane helix</keyword>
<proteinExistence type="inferred from homology"/>
<evidence type="ECO:0000256" key="4">
    <source>
        <dbReference type="ARBA" id="ARBA00022692"/>
    </source>
</evidence>
<dbReference type="SUPFAM" id="SSF53850">
    <property type="entry name" value="Periplasmic binding protein-like II"/>
    <property type="match status" value="1"/>
</dbReference>
<dbReference type="InterPro" id="IPR052192">
    <property type="entry name" value="Insect_Ionotropic_Sensory_Rcpt"/>
</dbReference>
<keyword evidence="3" id="KW-1003">Cell membrane</keyword>
<dbReference type="Gene3D" id="1.10.287.70">
    <property type="match status" value="2"/>
</dbReference>
<dbReference type="Pfam" id="PF00060">
    <property type="entry name" value="Lig_chan"/>
    <property type="match status" value="1"/>
</dbReference>
<gene>
    <name evidence="12" type="primary">Grik4</name>
    <name evidence="12" type="ORF">GWK47_019186</name>
</gene>
<feature type="domain" description="Ionotropic glutamate receptor C-terminal" evidence="11">
    <location>
        <begin position="581"/>
        <end position="811"/>
    </location>
</feature>
<organism evidence="12 13">
    <name type="scientific">Chionoecetes opilio</name>
    <name type="common">Atlantic snow crab</name>
    <name type="synonym">Cancer opilio</name>
    <dbReference type="NCBI Taxonomy" id="41210"/>
    <lineage>
        <taxon>Eukaryota</taxon>
        <taxon>Metazoa</taxon>
        <taxon>Ecdysozoa</taxon>
        <taxon>Arthropoda</taxon>
        <taxon>Crustacea</taxon>
        <taxon>Multicrustacea</taxon>
        <taxon>Malacostraca</taxon>
        <taxon>Eumalacostraca</taxon>
        <taxon>Eucarida</taxon>
        <taxon>Decapoda</taxon>
        <taxon>Pleocyemata</taxon>
        <taxon>Brachyura</taxon>
        <taxon>Eubrachyura</taxon>
        <taxon>Majoidea</taxon>
        <taxon>Majidae</taxon>
        <taxon>Chionoecetes</taxon>
    </lineage>
</organism>
<evidence type="ECO:0000256" key="8">
    <source>
        <dbReference type="ARBA" id="ARBA00023180"/>
    </source>
</evidence>
<dbReference type="InterPro" id="IPR001320">
    <property type="entry name" value="Iontro_rcpt_C"/>
</dbReference>
<evidence type="ECO:0000256" key="1">
    <source>
        <dbReference type="ARBA" id="ARBA00004651"/>
    </source>
</evidence>